<feature type="domain" description="Glucan-binding protein C/Surface antigen I/II V-domain" evidence="1">
    <location>
        <begin position="38"/>
        <end position="235"/>
    </location>
</feature>
<organism evidence="3 4">
    <name type="scientific">Ligilactobacillus murinus</name>
    <dbReference type="NCBI Taxonomy" id="1622"/>
    <lineage>
        <taxon>Bacteria</taxon>
        <taxon>Bacillati</taxon>
        <taxon>Bacillota</taxon>
        <taxon>Bacilli</taxon>
        <taxon>Lactobacillales</taxon>
        <taxon>Lactobacillaceae</taxon>
        <taxon>Ligilactobacillus</taxon>
    </lineage>
</organism>
<evidence type="ECO:0000313" key="3">
    <source>
        <dbReference type="EMBL" id="RXV74997.1"/>
    </source>
</evidence>
<dbReference type="InterPro" id="IPR026345">
    <property type="entry name" value="Adh_isopep-form_adh_dom"/>
</dbReference>
<accession>A0A4Q2AZX2</accession>
<dbReference type="InterPro" id="IPR013574">
    <property type="entry name" value="Glucan-bd_C/Surface_Ag-I/II_V"/>
</dbReference>
<dbReference type="SUPFAM" id="SSF74914">
    <property type="entry name" value="V-region of surface antigen I/II (SA I/II, PAC)"/>
    <property type="match status" value="1"/>
</dbReference>
<dbReference type="InterPro" id="IPR036234">
    <property type="entry name" value="SA_I/II_PAC_V_sf"/>
</dbReference>
<sequence>MIEERDAGFANGKSEHIDSKQYLQLGSLGESPNLNGEFLEVNYTNLKNSYYGDKKISKIKVVFSDGVGFAGGLAEGFKFLNLVNDKNSKFYLGIYNNPALGLWYTNSVTTQTTLYDENGNEIAFNTEFPNAFINIGSLNSSSEDSESATLQTAGKALSLYGSWTATAKTGDGETIYSKANIDDEYAKITGKDTDKGWDVPYSEYGAYFGSGVFELLSNNYKIKYGIYEYADNKINTVNPGWGGFIWAINSTTIPTTPTPEKPTVNYHFNSVTVEKPTVSYHYNTATPSSIDPNVKYSYSSLEVEKPEAEKVSYNYKNLNVLHKAEKTDSNIVDNQTNIIDGKNIVVGDKLAYSITTNALQASNGDSIANREPVKSYIIKDKIPEGISVDKEKITVTRLDTSADVTNGFNISLDNENNLTVTANLGMLSVMSSDLTETFPKLTLNIPGTATKSGIELANTAHTYINGVETTTNTVVNKTTKAEPTKKS</sequence>
<comment type="caution">
    <text evidence="3">The sequence shown here is derived from an EMBL/GenBank/DDBJ whole genome shotgun (WGS) entry which is preliminary data.</text>
</comment>
<gene>
    <name evidence="3" type="ORF">D6C19_02965</name>
</gene>
<dbReference type="EMBL" id="QZFR01000013">
    <property type="protein sequence ID" value="RXV74997.1"/>
    <property type="molecule type" value="Genomic_DNA"/>
</dbReference>
<reference evidence="3 4" key="1">
    <citation type="submission" date="2018-09" db="EMBL/GenBank/DDBJ databases">
        <title>Murine metabolic-syndrome-specific gut microbial biobank.</title>
        <authorList>
            <person name="Liu C."/>
        </authorList>
    </citation>
    <scope>NUCLEOTIDE SEQUENCE [LARGE SCALE GENOMIC DNA]</scope>
    <source>
        <strain evidence="3 4">C-30</strain>
    </source>
</reference>
<evidence type="ECO:0000259" key="1">
    <source>
        <dbReference type="Pfam" id="PF08363"/>
    </source>
</evidence>
<dbReference type="Pfam" id="PF17998">
    <property type="entry name" value="AgI_II_C2"/>
    <property type="match status" value="1"/>
</dbReference>
<dbReference type="Gene3D" id="2.60.530.10">
    <property type="entry name" value="Major cell-surface adhesin PAc"/>
    <property type="match status" value="1"/>
</dbReference>
<evidence type="ECO:0000259" key="2">
    <source>
        <dbReference type="Pfam" id="PF17998"/>
    </source>
</evidence>
<proteinExistence type="predicted"/>
<feature type="domain" description="Adhesin isopeptide-forming adherence" evidence="2">
    <location>
        <begin position="332"/>
        <end position="477"/>
    </location>
</feature>
<dbReference type="Pfam" id="PF08363">
    <property type="entry name" value="GbpC"/>
    <property type="match status" value="1"/>
</dbReference>
<protein>
    <submittedName>
        <fullName evidence="3">Uncharacterized protein</fullName>
    </submittedName>
</protein>
<name>A0A4Q2AZX2_9LACO</name>
<dbReference type="Proteomes" id="UP000289316">
    <property type="component" value="Unassembled WGS sequence"/>
</dbReference>
<dbReference type="AlphaFoldDB" id="A0A4Q2AZX2"/>
<dbReference type="OrthoDB" id="2329755at2"/>
<dbReference type="Gene3D" id="2.60.40.740">
    <property type="match status" value="1"/>
</dbReference>
<evidence type="ECO:0000313" key="4">
    <source>
        <dbReference type="Proteomes" id="UP000289316"/>
    </source>
</evidence>